<evidence type="ECO:0000313" key="10">
    <source>
        <dbReference type="Proteomes" id="UP000243297"/>
    </source>
</evidence>
<protein>
    <submittedName>
        <fullName evidence="9">V/A-type H+-transporting ATPase subunit I</fullName>
    </submittedName>
</protein>
<dbReference type="InterPro" id="IPR002490">
    <property type="entry name" value="V-ATPase_116kDa_su"/>
</dbReference>
<evidence type="ECO:0000256" key="3">
    <source>
        <dbReference type="ARBA" id="ARBA00022448"/>
    </source>
</evidence>
<evidence type="ECO:0000256" key="2">
    <source>
        <dbReference type="ARBA" id="ARBA00009904"/>
    </source>
</evidence>
<evidence type="ECO:0000256" key="8">
    <source>
        <dbReference type="SAM" id="Phobius"/>
    </source>
</evidence>
<keyword evidence="5 8" id="KW-1133">Transmembrane helix</keyword>
<dbReference type="Pfam" id="PF01496">
    <property type="entry name" value="V_ATPase_I"/>
    <property type="match status" value="1"/>
</dbReference>
<comment type="subcellular location">
    <subcellularLocation>
        <location evidence="1">Membrane</location>
        <topology evidence="1">Multi-pass membrane protein</topology>
    </subcellularLocation>
</comment>
<keyword evidence="10" id="KW-1185">Reference proteome</keyword>
<feature type="transmembrane region" description="Helical" evidence="8">
    <location>
        <begin position="443"/>
        <end position="462"/>
    </location>
</feature>
<dbReference type="OrthoDB" id="9803814at2"/>
<dbReference type="AlphaFoldDB" id="A0A1T4PSN0"/>
<feature type="transmembrane region" description="Helical" evidence="8">
    <location>
        <begin position="400"/>
        <end position="422"/>
    </location>
</feature>
<name>A0A1T4PSN0_9FIRM</name>
<reference evidence="10" key="1">
    <citation type="submission" date="2017-02" db="EMBL/GenBank/DDBJ databases">
        <authorList>
            <person name="Varghese N."/>
            <person name="Submissions S."/>
        </authorList>
    </citation>
    <scope>NUCLEOTIDE SEQUENCE [LARGE SCALE GENOMIC DNA]</scope>
    <source>
        <strain evidence="10">ATCC 25662</strain>
    </source>
</reference>
<dbReference type="Proteomes" id="UP000243297">
    <property type="component" value="Unassembled WGS sequence"/>
</dbReference>
<comment type="similarity">
    <text evidence="2">Belongs to the V-ATPase 116 kDa subunit family.</text>
</comment>
<dbReference type="GO" id="GO:0046961">
    <property type="term" value="F:proton-transporting ATPase activity, rotational mechanism"/>
    <property type="evidence" value="ECO:0007669"/>
    <property type="project" value="InterPro"/>
</dbReference>
<feature type="transmembrane region" description="Helical" evidence="8">
    <location>
        <begin position="312"/>
        <end position="341"/>
    </location>
</feature>
<dbReference type="EMBL" id="FUWY01000007">
    <property type="protein sequence ID" value="SJZ94237.1"/>
    <property type="molecule type" value="Genomic_DNA"/>
</dbReference>
<dbReference type="GO" id="GO:0007035">
    <property type="term" value="P:vacuolar acidification"/>
    <property type="evidence" value="ECO:0007669"/>
    <property type="project" value="TreeGrafter"/>
</dbReference>
<proteinExistence type="inferred from homology"/>
<feature type="transmembrane region" description="Helical" evidence="8">
    <location>
        <begin position="529"/>
        <end position="550"/>
    </location>
</feature>
<evidence type="ECO:0000256" key="7">
    <source>
        <dbReference type="ARBA" id="ARBA00023136"/>
    </source>
</evidence>
<evidence type="ECO:0000256" key="6">
    <source>
        <dbReference type="ARBA" id="ARBA00023065"/>
    </source>
</evidence>
<dbReference type="STRING" id="118967.SAMN02745191_2130"/>
<feature type="transmembrane region" description="Helical" evidence="8">
    <location>
        <begin position="556"/>
        <end position="581"/>
    </location>
</feature>
<keyword evidence="6" id="KW-0406">Ion transport</keyword>
<evidence type="ECO:0000256" key="5">
    <source>
        <dbReference type="ARBA" id="ARBA00022989"/>
    </source>
</evidence>
<organism evidence="9 10">
    <name type="scientific">Anaerorhabdus furcosa</name>
    <dbReference type="NCBI Taxonomy" id="118967"/>
    <lineage>
        <taxon>Bacteria</taxon>
        <taxon>Bacillati</taxon>
        <taxon>Bacillota</taxon>
        <taxon>Erysipelotrichia</taxon>
        <taxon>Erysipelotrichales</taxon>
        <taxon>Erysipelotrichaceae</taxon>
        <taxon>Anaerorhabdus</taxon>
    </lineage>
</organism>
<keyword evidence="3" id="KW-0813">Transport</keyword>
<dbReference type="PANTHER" id="PTHR11629">
    <property type="entry name" value="VACUOLAR PROTON ATPASES"/>
    <property type="match status" value="1"/>
</dbReference>
<sequence>MSITKMKLVSISASEGNYEEMLKRCETSKYLHAENATSIVNEENGGRLLSIENIYSDYVNTLKNIGHSIGFEMKAKPTLEKTYTNEEIETFLKNVEEQFKVVSDSVESNSLTGDDEIALETLRLLDFTAMHDCHYISFGMGRLPIESVKKLNLIQDAKFITAKLHQTSQYQWIVYATSNTYARETKKMFDGLYLEEIKIPTIDSKKIIAQYEEELTNVYTYCEERNRLYSLHQYVSIFEDHYVVVGFVPEKDLDKFKTEFNGVDVSVDAHNTSDAPNLTPPTLLKNNWFFRPFEMFVTMYSLPAYRDMDPTVFVGITYCFLFGIMFGDLGQGFLLLLGGLFLEWKSKNKLAGIVGRVGITSMIFGFLFGSVFGNEEILIPVHRGLFNVHEKLINVMDGNFTMTLLISAVVIGAVLILITMVMNMAMHLKHKDWGELFFSQNGLAGFAFYGYLFVAIAGQFVFGFNILTPMWMIPFIGLPIVLFFFKEPLSHLIQGKSIKPHGGWGNFVLETFFEVFEILLSFVTNSMSYLRVGGFVLSHAGMMLVVMTLVEMTGNAGPVVFVIGNLFVMALEGLIVGIQTLRLEYYEMFSRYFEGGGKKFNLISSDN</sequence>
<accession>A0A1T4PSN0</accession>
<feature type="transmembrane region" description="Helical" evidence="8">
    <location>
        <begin position="468"/>
        <end position="485"/>
    </location>
</feature>
<keyword evidence="7 8" id="KW-0472">Membrane</keyword>
<dbReference type="PANTHER" id="PTHR11629:SF63">
    <property type="entry name" value="V-TYPE PROTON ATPASE SUBUNIT A"/>
    <property type="match status" value="1"/>
</dbReference>
<evidence type="ECO:0000256" key="4">
    <source>
        <dbReference type="ARBA" id="ARBA00022692"/>
    </source>
</evidence>
<gene>
    <name evidence="9" type="ORF">SAMN02745191_2130</name>
</gene>
<feature type="transmembrane region" description="Helical" evidence="8">
    <location>
        <begin position="353"/>
        <end position="373"/>
    </location>
</feature>
<evidence type="ECO:0000256" key="1">
    <source>
        <dbReference type="ARBA" id="ARBA00004141"/>
    </source>
</evidence>
<dbReference type="RefSeq" id="WP_078712526.1">
    <property type="nucleotide sequence ID" value="NZ_FUWY01000007.1"/>
</dbReference>
<dbReference type="GO" id="GO:0051117">
    <property type="term" value="F:ATPase binding"/>
    <property type="evidence" value="ECO:0007669"/>
    <property type="project" value="TreeGrafter"/>
</dbReference>
<evidence type="ECO:0000313" key="9">
    <source>
        <dbReference type="EMBL" id="SJZ94237.1"/>
    </source>
</evidence>
<dbReference type="GO" id="GO:0016471">
    <property type="term" value="C:vacuolar proton-transporting V-type ATPase complex"/>
    <property type="evidence" value="ECO:0007669"/>
    <property type="project" value="TreeGrafter"/>
</dbReference>
<dbReference type="GO" id="GO:0033179">
    <property type="term" value="C:proton-transporting V-type ATPase, V0 domain"/>
    <property type="evidence" value="ECO:0007669"/>
    <property type="project" value="InterPro"/>
</dbReference>
<keyword evidence="4 8" id="KW-0812">Transmembrane</keyword>